<keyword evidence="2" id="KW-1185">Reference proteome</keyword>
<comment type="caution">
    <text evidence="1">The sequence shown here is derived from an EMBL/GenBank/DDBJ whole genome shotgun (WGS) entry which is preliminary data.</text>
</comment>
<protein>
    <submittedName>
        <fullName evidence="1">Uncharacterized protein</fullName>
    </submittedName>
</protein>
<dbReference type="Proteomes" id="UP001162992">
    <property type="component" value="Chromosome 22"/>
</dbReference>
<dbReference type="EMBL" id="CM055113">
    <property type="protein sequence ID" value="KAJ7516539.1"/>
    <property type="molecule type" value="Genomic_DNA"/>
</dbReference>
<evidence type="ECO:0000313" key="2">
    <source>
        <dbReference type="Proteomes" id="UP001162992"/>
    </source>
</evidence>
<reference evidence="2" key="1">
    <citation type="journal article" date="2024" name="Proc. Natl. Acad. Sci. U.S.A.">
        <title>Extraordinary preservation of gene collinearity over three hundred million years revealed in homosporous lycophytes.</title>
        <authorList>
            <person name="Li C."/>
            <person name="Wickell D."/>
            <person name="Kuo L.Y."/>
            <person name="Chen X."/>
            <person name="Nie B."/>
            <person name="Liao X."/>
            <person name="Peng D."/>
            <person name="Ji J."/>
            <person name="Jenkins J."/>
            <person name="Williams M."/>
            <person name="Shu S."/>
            <person name="Plott C."/>
            <person name="Barry K."/>
            <person name="Rajasekar S."/>
            <person name="Grimwood J."/>
            <person name="Han X."/>
            <person name="Sun S."/>
            <person name="Hou Z."/>
            <person name="He W."/>
            <person name="Dai G."/>
            <person name="Sun C."/>
            <person name="Schmutz J."/>
            <person name="Leebens-Mack J.H."/>
            <person name="Li F.W."/>
            <person name="Wang L."/>
        </authorList>
    </citation>
    <scope>NUCLEOTIDE SEQUENCE [LARGE SCALE GENOMIC DNA]</scope>
    <source>
        <strain evidence="2">cv. PW_Plant_1</strain>
    </source>
</reference>
<evidence type="ECO:0000313" key="1">
    <source>
        <dbReference type="EMBL" id="KAJ7516539.1"/>
    </source>
</evidence>
<name>A0ACC2AG41_DIPCM</name>
<gene>
    <name evidence="1" type="ORF">O6H91_22G061800</name>
</gene>
<accession>A0ACC2AG41</accession>
<proteinExistence type="predicted"/>
<sequence length="178" mass="20856">MLSAKALKIVWHDDPRYWEWRHRHGSRFHEVAYLIEVCWFSVSGYLDCRMPPGAYTVSFRLQLNDESDGWSEMPVNFLLSTSDGQHSQSQRYLNLDGDEDLDEDQLELVDLTSRRVVADDWMEYDVGEFTTMSIDEPIQIQFSMKDTEGNHWKRGLFLDGVVIRPSYLVPHYVSEEGE</sequence>
<organism evidence="1 2">
    <name type="scientific">Diphasiastrum complanatum</name>
    <name type="common">Issler's clubmoss</name>
    <name type="synonym">Lycopodium complanatum</name>
    <dbReference type="NCBI Taxonomy" id="34168"/>
    <lineage>
        <taxon>Eukaryota</taxon>
        <taxon>Viridiplantae</taxon>
        <taxon>Streptophyta</taxon>
        <taxon>Embryophyta</taxon>
        <taxon>Tracheophyta</taxon>
        <taxon>Lycopodiopsida</taxon>
        <taxon>Lycopodiales</taxon>
        <taxon>Lycopodiaceae</taxon>
        <taxon>Lycopodioideae</taxon>
        <taxon>Diphasiastrum</taxon>
    </lineage>
</organism>